<dbReference type="CDD" id="cd14014">
    <property type="entry name" value="STKc_PknB_like"/>
    <property type="match status" value="1"/>
</dbReference>
<name>A0A7Y2H1H5_UNCEI</name>
<dbReference type="InterPro" id="IPR008271">
    <property type="entry name" value="Ser/Thr_kinase_AS"/>
</dbReference>
<dbReference type="GO" id="GO:0005524">
    <property type="term" value="F:ATP binding"/>
    <property type="evidence" value="ECO:0007669"/>
    <property type="project" value="UniProtKB-KW"/>
</dbReference>
<evidence type="ECO:0000256" key="2">
    <source>
        <dbReference type="ARBA" id="ARBA00022741"/>
    </source>
</evidence>
<gene>
    <name evidence="6" type="ORF">HKN21_02770</name>
</gene>
<evidence type="ECO:0000256" key="4">
    <source>
        <dbReference type="ARBA" id="ARBA00022840"/>
    </source>
</evidence>
<accession>A0A7Y2H1H5</accession>
<reference evidence="6 7" key="1">
    <citation type="submission" date="2020-03" db="EMBL/GenBank/DDBJ databases">
        <title>Metabolic flexibility allows generalist bacteria to become dominant in a frequently disturbed ecosystem.</title>
        <authorList>
            <person name="Chen Y.-J."/>
            <person name="Leung P.M."/>
            <person name="Bay S.K."/>
            <person name="Hugenholtz P."/>
            <person name="Kessler A.J."/>
            <person name="Shelley G."/>
            <person name="Waite D.W."/>
            <person name="Cook P.L."/>
            <person name="Greening C."/>
        </authorList>
    </citation>
    <scope>NUCLEOTIDE SEQUENCE [LARGE SCALE GENOMIC DNA]</scope>
    <source>
        <strain evidence="6">SS_bin_28</strain>
    </source>
</reference>
<dbReference type="PANTHER" id="PTHR43289:SF6">
    <property type="entry name" value="SERINE_THREONINE-PROTEIN KINASE NEKL-3"/>
    <property type="match status" value="1"/>
</dbReference>
<dbReference type="Gene3D" id="1.10.510.10">
    <property type="entry name" value="Transferase(Phosphotransferase) domain 1"/>
    <property type="match status" value="1"/>
</dbReference>
<comment type="caution">
    <text evidence="6">The sequence shown here is derived from an EMBL/GenBank/DDBJ whole genome shotgun (WGS) entry which is preliminary data.</text>
</comment>
<keyword evidence="2" id="KW-0547">Nucleotide-binding</keyword>
<dbReference type="PROSITE" id="PS00108">
    <property type="entry name" value="PROTEIN_KINASE_ST"/>
    <property type="match status" value="1"/>
</dbReference>
<evidence type="ECO:0000313" key="6">
    <source>
        <dbReference type="EMBL" id="NNF05663.1"/>
    </source>
</evidence>
<feature type="non-terminal residue" evidence="6">
    <location>
        <position position="284"/>
    </location>
</feature>
<keyword evidence="4" id="KW-0067">ATP-binding</keyword>
<evidence type="ECO:0000256" key="1">
    <source>
        <dbReference type="ARBA" id="ARBA00022679"/>
    </source>
</evidence>
<proteinExistence type="predicted"/>
<dbReference type="Pfam" id="PF00069">
    <property type="entry name" value="Pkinase"/>
    <property type="match status" value="1"/>
</dbReference>
<dbReference type="AlphaFoldDB" id="A0A7Y2H1H5"/>
<dbReference type="PROSITE" id="PS50011">
    <property type="entry name" value="PROTEIN_KINASE_DOM"/>
    <property type="match status" value="1"/>
</dbReference>
<dbReference type="InterPro" id="IPR011009">
    <property type="entry name" value="Kinase-like_dom_sf"/>
</dbReference>
<keyword evidence="6" id="KW-0723">Serine/threonine-protein kinase</keyword>
<dbReference type="Proteomes" id="UP000547674">
    <property type="component" value="Unassembled WGS sequence"/>
</dbReference>
<evidence type="ECO:0000313" key="7">
    <source>
        <dbReference type="Proteomes" id="UP000547674"/>
    </source>
</evidence>
<dbReference type="EMBL" id="JABDJR010000101">
    <property type="protein sequence ID" value="NNF05663.1"/>
    <property type="molecule type" value="Genomic_DNA"/>
</dbReference>
<keyword evidence="1" id="KW-0808">Transferase</keyword>
<keyword evidence="3 6" id="KW-0418">Kinase</keyword>
<dbReference type="SUPFAM" id="SSF56112">
    <property type="entry name" value="Protein kinase-like (PK-like)"/>
    <property type="match status" value="1"/>
</dbReference>
<sequence>MSDNFTEVRKHFEIAFDLEGDARSQYMAQLERDHPEIAKAVRSLIEADSQASSFLGGTAFDDINTQDWIGKKVASFTIVDVLAEGGMGIVFRASQENPKRSVALKLIRNELSSQQALRRFELEAEVLGRLDHPGIARIYEAGQTTKAAGQRPYLVMELIDGVPLDDYLNREQLSVEAKVTLLTQICAAVQHAHEHGIIHRDLKPSNILVTPQGQPKIVDFGVARVTDDDLRATMQTDMGQVIGTLPYMSPEQVHGRRDDLDTRSDVYALGVVAYEMITGSLPYD</sequence>
<protein>
    <submittedName>
        <fullName evidence="6">Serine/threonine protein kinase</fullName>
    </submittedName>
</protein>
<evidence type="ECO:0000256" key="3">
    <source>
        <dbReference type="ARBA" id="ARBA00022777"/>
    </source>
</evidence>
<evidence type="ECO:0000259" key="5">
    <source>
        <dbReference type="PROSITE" id="PS50011"/>
    </source>
</evidence>
<dbReference type="InterPro" id="IPR000719">
    <property type="entry name" value="Prot_kinase_dom"/>
</dbReference>
<organism evidence="6 7">
    <name type="scientific">Eiseniibacteriota bacterium</name>
    <dbReference type="NCBI Taxonomy" id="2212470"/>
    <lineage>
        <taxon>Bacteria</taxon>
        <taxon>Candidatus Eiseniibacteriota</taxon>
    </lineage>
</organism>
<dbReference type="PANTHER" id="PTHR43289">
    <property type="entry name" value="MITOGEN-ACTIVATED PROTEIN KINASE KINASE KINASE 20-RELATED"/>
    <property type="match status" value="1"/>
</dbReference>
<dbReference type="SMART" id="SM00220">
    <property type="entry name" value="S_TKc"/>
    <property type="match status" value="1"/>
</dbReference>
<feature type="domain" description="Protein kinase" evidence="5">
    <location>
        <begin position="76"/>
        <end position="284"/>
    </location>
</feature>
<dbReference type="GO" id="GO:0004674">
    <property type="term" value="F:protein serine/threonine kinase activity"/>
    <property type="evidence" value="ECO:0007669"/>
    <property type="project" value="UniProtKB-KW"/>
</dbReference>